<gene>
    <name evidence="5" type="ORF">CCMP2556_LOCUS32463</name>
</gene>
<feature type="region of interest" description="Disordered" evidence="3">
    <location>
        <begin position="1"/>
        <end position="42"/>
    </location>
</feature>
<protein>
    <recommendedName>
        <fullName evidence="4">PUM-HD domain-containing protein</fullName>
    </recommendedName>
</protein>
<feature type="repeat" description="Pumilio" evidence="2">
    <location>
        <begin position="298"/>
        <end position="336"/>
    </location>
</feature>
<feature type="domain" description="PUM-HD" evidence="4">
    <location>
        <begin position="58"/>
        <end position="413"/>
    </location>
</feature>
<keyword evidence="1" id="KW-0677">Repeat</keyword>
<dbReference type="Proteomes" id="UP001642484">
    <property type="component" value="Unassembled WGS sequence"/>
</dbReference>
<keyword evidence="6" id="KW-1185">Reference proteome</keyword>
<feature type="repeat" description="Pumilio" evidence="2">
    <location>
        <begin position="221"/>
        <end position="258"/>
    </location>
</feature>
<dbReference type="Gene3D" id="1.25.10.10">
    <property type="entry name" value="Leucine-rich Repeat Variant"/>
    <property type="match status" value="1"/>
</dbReference>
<dbReference type="InterPro" id="IPR011989">
    <property type="entry name" value="ARM-like"/>
</dbReference>
<accession>A0ABP0NRM6</accession>
<feature type="repeat" description="Pumilio" evidence="2">
    <location>
        <begin position="259"/>
        <end position="294"/>
    </location>
</feature>
<dbReference type="InterPro" id="IPR033133">
    <property type="entry name" value="PUM-HD"/>
</dbReference>
<dbReference type="SMART" id="SM00025">
    <property type="entry name" value="Pumilio"/>
    <property type="match status" value="3"/>
</dbReference>
<reference evidence="5 6" key="1">
    <citation type="submission" date="2024-02" db="EMBL/GenBank/DDBJ databases">
        <authorList>
            <person name="Chen Y."/>
            <person name="Shah S."/>
            <person name="Dougan E. K."/>
            <person name="Thang M."/>
            <person name="Chan C."/>
        </authorList>
    </citation>
    <scope>NUCLEOTIDE SEQUENCE [LARGE SCALE GENOMIC DNA]</scope>
</reference>
<dbReference type="Pfam" id="PF00806">
    <property type="entry name" value="PUF"/>
    <property type="match status" value="5"/>
</dbReference>
<dbReference type="PANTHER" id="PTHR12537">
    <property type="entry name" value="RNA BINDING PROTEIN PUMILIO-RELATED"/>
    <property type="match status" value="1"/>
</dbReference>
<evidence type="ECO:0000256" key="3">
    <source>
        <dbReference type="SAM" id="MobiDB-lite"/>
    </source>
</evidence>
<evidence type="ECO:0000313" key="5">
    <source>
        <dbReference type="EMBL" id="CAK9066113.1"/>
    </source>
</evidence>
<dbReference type="SUPFAM" id="SSF48371">
    <property type="entry name" value="ARM repeat"/>
    <property type="match status" value="1"/>
</dbReference>
<dbReference type="InterPro" id="IPR001313">
    <property type="entry name" value="Pumilio_RNA-bd_rpt"/>
</dbReference>
<organism evidence="5 6">
    <name type="scientific">Durusdinium trenchii</name>
    <dbReference type="NCBI Taxonomy" id="1381693"/>
    <lineage>
        <taxon>Eukaryota</taxon>
        <taxon>Sar</taxon>
        <taxon>Alveolata</taxon>
        <taxon>Dinophyceae</taxon>
        <taxon>Suessiales</taxon>
        <taxon>Symbiodiniaceae</taxon>
        <taxon>Durusdinium</taxon>
    </lineage>
</organism>
<evidence type="ECO:0000313" key="6">
    <source>
        <dbReference type="Proteomes" id="UP001642484"/>
    </source>
</evidence>
<evidence type="ECO:0000259" key="4">
    <source>
        <dbReference type="PROSITE" id="PS50303"/>
    </source>
</evidence>
<name>A0ABP0NRM6_9DINO</name>
<evidence type="ECO:0000256" key="2">
    <source>
        <dbReference type="PROSITE-ProRule" id="PRU00317"/>
    </source>
</evidence>
<evidence type="ECO:0000256" key="1">
    <source>
        <dbReference type="ARBA" id="ARBA00022737"/>
    </source>
</evidence>
<dbReference type="PROSITE" id="PS50303">
    <property type="entry name" value="PUM_HD"/>
    <property type="match status" value="1"/>
</dbReference>
<proteinExistence type="predicted"/>
<dbReference type="InterPro" id="IPR016024">
    <property type="entry name" value="ARM-type_fold"/>
</dbReference>
<dbReference type="PROSITE" id="PS50302">
    <property type="entry name" value="PUM"/>
    <property type="match status" value="3"/>
</dbReference>
<sequence>MAGSAQPCPRRDERLAKASAGQRKRPPMYPQEPGLVHPDKRNEEERQRLLLNELLESSTATATTPEQNHVTLLRRLMTMPMQDIPVPGGETSQTSSAAFTPARGLEDDESEAFKVAMQAKNWKSVKALIEEPEQVWILACSPSGSRHLQELLKNGEKSSHTAQQQQAAEEWKAAVDKVVSGLQSHVLEATAASGDWNYSNYVLQACIQVLPLKKFIFILEEMKMRIVDVAMNPHGCRVLQRLIEHVLQQETHAQHLMQEMLPEIKRLSKDQYGNHVMQKFLEMASQSQKAALIQAFLRLAEQPGQLSELAMDKYASWVLEKVIREPGAKQLLEKLDLELNWKVSNCDGTLGRKVAKTQFGSFVYRTVLQMKQESPKDVSAASHAVFHFEPRAKAIPMPQEGTPYIIGQAPHVLQTPCMAYPVFYGFMPAPMPLRMYSLVDTKSTEPFCLCLCFSGVRSMSMRPFAWPCNDPRRAW</sequence>
<comment type="caution">
    <text evidence="5">The sequence shown here is derived from an EMBL/GenBank/DDBJ whole genome shotgun (WGS) entry which is preliminary data.</text>
</comment>
<dbReference type="EMBL" id="CAXAMN010022073">
    <property type="protein sequence ID" value="CAK9066113.1"/>
    <property type="molecule type" value="Genomic_DNA"/>
</dbReference>